<gene>
    <name evidence="2" type="ORF">A2904_01915</name>
</gene>
<feature type="transmembrane region" description="Helical" evidence="1">
    <location>
        <begin position="14"/>
        <end position="36"/>
    </location>
</feature>
<keyword evidence="1" id="KW-1133">Transmembrane helix</keyword>
<proteinExistence type="predicted"/>
<dbReference type="AlphaFoldDB" id="A0A1G2I9C2"/>
<keyword evidence="1" id="KW-0472">Membrane</keyword>
<dbReference type="Proteomes" id="UP000176308">
    <property type="component" value="Unassembled WGS sequence"/>
</dbReference>
<evidence type="ECO:0000256" key="1">
    <source>
        <dbReference type="SAM" id="Phobius"/>
    </source>
</evidence>
<reference evidence="2 3" key="1">
    <citation type="journal article" date="2016" name="Nat. Commun.">
        <title>Thousands of microbial genomes shed light on interconnected biogeochemical processes in an aquifer system.</title>
        <authorList>
            <person name="Anantharaman K."/>
            <person name="Brown C.T."/>
            <person name="Hug L.A."/>
            <person name="Sharon I."/>
            <person name="Castelle C.J."/>
            <person name="Probst A.J."/>
            <person name="Thomas B.C."/>
            <person name="Singh A."/>
            <person name="Wilkins M.J."/>
            <person name="Karaoz U."/>
            <person name="Brodie E.L."/>
            <person name="Williams K.H."/>
            <person name="Hubbard S.S."/>
            <person name="Banfield J.F."/>
        </authorList>
    </citation>
    <scope>NUCLEOTIDE SEQUENCE [LARGE SCALE GENOMIC DNA]</scope>
</reference>
<keyword evidence="1" id="KW-0812">Transmembrane</keyword>
<organism evidence="2 3">
    <name type="scientific">Candidatus Staskawiczbacteria bacterium RIFCSPLOWO2_01_FULL_33_9</name>
    <dbReference type="NCBI Taxonomy" id="1802211"/>
    <lineage>
        <taxon>Bacteria</taxon>
        <taxon>Candidatus Staskawicziibacteriota</taxon>
    </lineage>
</organism>
<evidence type="ECO:0000313" key="3">
    <source>
        <dbReference type="Proteomes" id="UP000176308"/>
    </source>
</evidence>
<evidence type="ECO:0000313" key="2">
    <source>
        <dbReference type="EMBL" id="OGZ71404.1"/>
    </source>
</evidence>
<accession>A0A1G2I9C2</accession>
<dbReference type="EMBL" id="MHOX01000005">
    <property type="protein sequence ID" value="OGZ71404.1"/>
    <property type="molecule type" value="Genomic_DNA"/>
</dbReference>
<sequence length="90" mass="10220">MAIVFVSPKQRQKIFFLGITILFVLGLFVLGTVVFFSKPKPAPTEQVFVKPEIKVNFEVLDLEQVKGSLLMGKVKNEIITGRENPFTPYY</sequence>
<name>A0A1G2I9C2_9BACT</name>
<protein>
    <submittedName>
        <fullName evidence="2">Uncharacterized protein</fullName>
    </submittedName>
</protein>
<comment type="caution">
    <text evidence="2">The sequence shown here is derived from an EMBL/GenBank/DDBJ whole genome shotgun (WGS) entry which is preliminary data.</text>
</comment>